<sequence>MKPVQADVARPLIDSLTDRRWWRQTGMWRLLLALAIFIATLYMSYRDIGQANVISSLRMGHHTHSLIKTYDEVDRFMRALRQYTLKDPIRQIALEDIALHYEILVSRVQTFQEGEANRELLELDDVRTLVERLAVTLESIEPLLVELGQDPYDLRYSTIQSLLRPIRSRFFELGKQFLMNSEVRNEQIIRHYGNDSSYWTLGAPAASGLLLLLLFFAQLRQSKRLADSLAAESRKLSHMAAHDPLTGLPNRALLKDRLSQAIHHAHRAQGRFAVIFLDLDRFKAVNDSLGHGAGDELLKTVAERLSACVREGDTVARISGDEFVLLIEAVGLDDGVVNEVAERVASELRTPFLIAGQELLVTGSIGISLYPDNGEEAELLLMNADAAMYSAKANGRDSISSYQAQMNADSVSRIELTGDLHHALERNQLQLHYQPCVALASGEIFGVEALLRWQHPSRGLLSPDDFIPLAEESGLIVPIGEWVIRTACAQAAAWHQQGLPQLKMAVNLSALQLQQPELAKRVAAALEASGHPPRLLELELTETQLMRDVDTAVAATRELRGLGVRIAIDDFGTGYCSLSDLQRFPVSTLKLDRSFVHNALSKPSAAAIARSAIGLGRNLELEVLAEGIETPEQLAFLRAHHCDAGQGYLFSRPLPAADIASLLRESRAA</sequence>
<dbReference type="Pfam" id="PF00563">
    <property type="entry name" value="EAL"/>
    <property type="match status" value="1"/>
</dbReference>
<keyword evidence="1" id="KW-1133">Transmembrane helix</keyword>
<dbReference type="SUPFAM" id="SSF55073">
    <property type="entry name" value="Nucleotide cyclase"/>
    <property type="match status" value="1"/>
</dbReference>
<proteinExistence type="predicted"/>
<feature type="domain" description="EAL" evidence="2">
    <location>
        <begin position="413"/>
        <end position="667"/>
    </location>
</feature>
<feature type="domain" description="GGDEF" evidence="3">
    <location>
        <begin position="270"/>
        <end position="404"/>
    </location>
</feature>
<dbReference type="EMBL" id="CP073346">
    <property type="protein sequence ID" value="UTW07411.1"/>
    <property type="molecule type" value="Genomic_DNA"/>
</dbReference>
<evidence type="ECO:0000313" key="5">
    <source>
        <dbReference type="Proteomes" id="UP001059672"/>
    </source>
</evidence>
<evidence type="ECO:0000259" key="3">
    <source>
        <dbReference type="PROSITE" id="PS50887"/>
    </source>
</evidence>
<dbReference type="InterPro" id="IPR001633">
    <property type="entry name" value="EAL_dom"/>
</dbReference>
<dbReference type="InterPro" id="IPR052155">
    <property type="entry name" value="Biofilm_reg_signaling"/>
</dbReference>
<protein>
    <submittedName>
        <fullName evidence="4">EAL domain-containing protein</fullName>
    </submittedName>
</protein>
<dbReference type="Pfam" id="PF00990">
    <property type="entry name" value="GGDEF"/>
    <property type="match status" value="1"/>
</dbReference>
<organism evidence="4 5">
    <name type="scientific">Pseudomonas benzenivorans</name>
    <dbReference type="NCBI Taxonomy" id="556533"/>
    <lineage>
        <taxon>Bacteria</taxon>
        <taxon>Pseudomonadati</taxon>
        <taxon>Pseudomonadota</taxon>
        <taxon>Gammaproteobacteria</taxon>
        <taxon>Pseudomonadales</taxon>
        <taxon>Pseudomonadaceae</taxon>
        <taxon>Pseudomonas</taxon>
    </lineage>
</organism>
<dbReference type="PROSITE" id="PS50883">
    <property type="entry name" value="EAL"/>
    <property type="match status" value="1"/>
</dbReference>
<dbReference type="SMART" id="SM00052">
    <property type="entry name" value="EAL"/>
    <property type="match status" value="1"/>
</dbReference>
<dbReference type="InterPro" id="IPR035919">
    <property type="entry name" value="EAL_sf"/>
</dbReference>
<dbReference type="PROSITE" id="PS50887">
    <property type="entry name" value="GGDEF"/>
    <property type="match status" value="1"/>
</dbReference>
<keyword evidence="1" id="KW-0472">Membrane</keyword>
<dbReference type="Gene3D" id="3.30.70.270">
    <property type="match status" value="1"/>
</dbReference>
<dbReference type="CDD" id="cd01949">
    <property type="entry name" value="GGDEF"/>
    <property type="match status" value="1"/>
</dbReference>
<accession>A0ABY5H525</accession>
<feature type="transmembrane region" description="Helical" evidence="1">
    <location>
        <begin position="198"/>
        <end position="217"/>
    </location>
</feature>
<dbReference type="InterPro" id="IPR043128">
    <property type="entry name" value="Rev_trsase/Diguanyl_cyclase"/>
</dbReference>
<dbReference type="InterPro" id="IPR029787">
    <property type="entry name" value="Nucleotide_cyclase"/>
</dbReference>
<name>A0ABY5H525_9PSED</name>
<dbReference type="SMART" id="SM00267">
    <property type="entry name" value="GGDEF"/>
    <property type="match status" value="1"/>
</dbReference>
<keyword evidence="1" id="KW-0812">Transmembrane</keyword>
<dbReference type="Gene3D" id="3.20.20.450">
    <property type="entry name" value="EAL domain"/>
    <property type="match status" value="1"/>
</dbReference>
<reference evidence="4" key="1">
    <citation type="submission" date="2021-04" db="EMBL/GenBank/DDBJ databases">
        <title>Oceanospirillales bacteria with DddD are important DMSP degraders in coastal seawater.</title>
        <authorList>
            <person name="Liu J."/>
        </authorList>
    </citation>
    <scope>NUCLEOTIDE SEQUENCE</scope>
    <source>
        <strain evidence="4">D13-4</strain>
    </source>
</reference>
<feature type="transmembrane region" description="Helical" evidence="1">
    <location>
        <begin position="27"/>
        <end position="45"/>
    </location>
</feature>
<evidence type="ECO:0000259" key="2">
    <source>
        <dbReference type="PROSITE" id="PS50883"/>
    </source>
</evidence>
<dbReference type="PANTHER" id="PTHR44757:SF2">
    <property type="entry name" value="BIOFILM ARCHITECTURE MAINTENANCE PROTEIN MBAA"/>
    <property type="match status" value="1"/>
</dbReference>
<keyword evidence="5" id="KW-1185">Reference proteome</keyword>
<dbReference type="CDD" id="cd01948">
    <property type="entry name" value="EAL"/>
    <property type="match status" value="1"/>
</dbReference>
<evidence type="ECO:0000256" key="1">
    <source>
        <dbReference type="SAM" id="Phobius"/>
    </source>
</evidence>
<dbReference type="SUPFAM" id="SSF141868">
    <property type="entry name" value="EAL domain-like"/>
    <property type="match status" value="1"/>
</dbReference>
<dbReference type="RefSeq" id="WP_304665564.1">
    <property type="nucleotide sequence ID" value="NZ_CP073346.1"/>
</dbReference>
<dbReference type="Proteomes" id="UP001059672">
    <property type="component" value="Chromosome"/>
</dbReference>
<dbReference type="PANTHER" id="PTHR44757">
    <property type="entry name" value="DIGUANYLATE CYCLASE DGCP"/>
    <property type="match status" value="1"/>
</dbReference>
<evidence type="ECO:0000313" key="4">
    <source>
        <dbReference type="EMBL" id="UTW07411.1"/>
    </source>
</evidence>
<gene>
    <name evidence="4" type="ORF">KDW96_20015</name>
</gene>
<dbReference type="NCBIfam" id="TIGR00254">
    <property type="entry name" value="GGDEF"/>
    <property type="match status" value="1"/>
</dbReference>
<dbReference type="InterPro" id="IPR000160">
    <property type="entry name" value="GGDEF_dom"/>
</dbReference>